<comment type="caution">
    <text evidence="2">The sequence shown here is derived from an EMBL/GenBank/DDBJ whole genome shotgun (WGS) entry which is preliminary data.</text>
</comment>
<keyword evidence="2" id="KW-0012">Acyltransferase</keyword>
<dbReference type="Proteomes" id="UP001166251">
    <property type="component" value="Unassembled WGS sequence"/>
</dbReference>
<keyword evidence="3" id="KW-1185">Reference proteome</keyword>
<dbReference type="CDD" id="cd04301">
    <property type="entry name" value="NAT_SF"/>
    <property type="match status" value="1"/>
</dbReference>
<protein>
    <submittedName>
        <fullName evidence="2">GNAT family N-acetyltransferase</fullName>
        <ecNumber evidence="2">2.3.1.-</ecNumber>
    </submittedName>
</protein>
<sequence>MNSSFKYYFVKFCQLNSHRLMACLQLRQDVFMLEQNSLYRDLDGLDQTAWHYIIEENNQPIAYARLIPPHVPANNNVSTIQDHDVHIGRVVIAERYRGKGIARKLMNDLIAESRNLFPNNAIAISAQAHLTGFYESLGFECVGEIYDDGGVDHIDMINTTDSLL</sequence>
<evidence type="ECO:0000313" key="2">
    <source>
        <dbReference type="EMBL" id="MBW8190440.1"/>
    </source>
</evidence>
<gene>
    <name evidence="2" type="ORF">K0504_05270</name>
</gene>
<keyword evidence="2" id="KW-0808">Transferase</keyword>
<dbReference type="RefSeq" id="WP_220103127.1">
    <property type="nucleotide sequence ID" value="NZ_JAHZSS010000004.1"/>
</dbReference>
<organism evidence="2 3">
    <name type="scientific">Neiella holothuriorum</name>
    <dbReference type="NCBI Taxonomy" id="2870530"/>
    <lineage>
        <taxon>Bacteria</taxon>
        <taxon>Pseudomonadati</taxon>
        <taxon>Pseudomonadota</taxon>
        <taxon>Gammaproteobacteria</taxon>
        <taxon>Alteromonadales</taxon>
        <taxon>Echinimonadaceae</taxon>
        <taxon>Neiella</taxon>
    </lineage>
</organism>
<dbReference type="InterPro" id="IPR016181">
    <property type="entry name" value="Acyl_CoA_acyltransferase"/>
</dbReference>
<proteinExistence type="predicted"/>
<evidence type="ECO:0000259" key="1">
    <source>
        <dbReference type="PROSITE" id="PS51186"/>
    </source>
</evidence>
<dbReference type="PANTHER" id="PTHR13355">
    <property type="entry name" value="GLUCOSAMINE 6-PHOSPHATE N-ACETYLTRANSFERASE"/>
    <property type="match status" value="1"/>
</dbReference>
<dbReference type="EMBL" id="JAHZSS010000004">
    <property type="protein sequence ID" value="MBW8190440.1"/>
    <property type="molecule type" value="Genomic_DNA"/>
</dbReference>
<dbReference type="InterPro" id="IPR000182">
    <property type="entry name" value="GNAT_dom"/>
</dbReference>
<evidence type="ECO:0000313" key="3">
    <source>
        <dbReference type="Proteomes" id="UP001166251"/>
    </source>
</evidence>
<dbReference type="GO" id="GO:0016746">
    <property type="term" value="F:acyltransferase activity"/>
    <property type="evidence" value="ECO:0007669"/>
    <property type="project" value="UniProtKB-KW"/>
</dbReference>
<feature type="domain" description="N-acetyltransferase" evidence="1">
    <location>
        <begin position="10"/>
        <end position="161"/>
    </location>
</feature>
<dbReference type="Gene3D" id="3.40.630.30">
    <property type="match status" value="1"/>
</dbReference>
<accession>A0ABS7EDV3</accession>
<dbReference type="PANTHER" id="PTHR13355:SF11">
    <property type="entry name" value="GLUCOSAMINE 6-PHOSPHATE N-ACETYLTRANSFERASE"/>
    <property type="match status" value="1"/>
</dbReference>
<dbReference type="SUPFAM" id="SSF55729">
    <property type="entry name" value="Acyl-CoA N-acyltransferases (Nat)"/>
    <property type="match status" value="1"/>
</dbReference>
<dbReference type="EC" id="2.3.1.-" evidence="2"/>
<dbReference type="Pfam" id="PF13673">
    <property type="entry name" value="Acetyltransf_10"/>
    <property type="match status" value="1"/>
</dbReference>
<reference evidence="2" key="1">
    <citation type="submission" date="2021-07" db="EMBL/GenBank/DDBJ databases">
        <title>Neiella marina sp. nov., isolated from the intestinal content of sea cucumber Apostichopus japonicus.</title>
        <authorList>
            <person name="Bai X."/>
        </authorList>
    </citation>
    <scope>NUCLEOTIDE SEQUENCE</scope>
    <source>
        <strain evidence="2">126</strain>
    </source>
</reference>
<dbReference type="InterPro" id="IPR039143">
    <property type="entry name" value="GNPNAT1-like"/>
</dbReference>
<name>A0ABS7EDV3_9GAMM</name>
<dbReference type="PROSITE" id="PS51186">
    <property type="entry name" value="GNAT"/>
    <property type="match status" value="1"/>
</dbReference>